<sequence length="163" mass="18492">MQKKTINSVLFICMGNICRSPAAHAVMEQVNREQALSWNIDSCGTCAYHQGAAPDSRMQKVLHHHGYQGFRHAAKLFQTGMAYEFDLLLAMDLHNYDDIYELLSHDADLSGKLHLFRDFDPEVSEGQRAEVPDPYYNGAKSFEEVYRMIVRTCTNLAAQFGAQ</sequence>
<dbReference type="EC" id="3.1.3.48" evidence="2"/>
<evidence type="ECO:0000256" key="4">
    <source>
        <dbReference type="ARBA" id="ARBA00022912"/>
    </source>
</evidence>
<organism evidence="7 8">
    <name type="scientific">Candidatus Haliotispira prima</name>
    <dbReference type="NCBI Taxonomy" id="3034016"/>
    <lineage>
        <taxon>Bacteria</taxon>
        <taxon>Pseudomonadati</taxon>
        <taxon>Spirochaetota</taxon>
        <taxon>Spirochaetia</taxon>
        <taxon>Spirochaetales</taxon>
        <taxon>Spirochaetaceae</taxon>
        <taxon>Candidatus Haliotispira</taxon>
    </lineage>
</organism>
<evidence type="ECO:0000256" key="1">
    <source>
        <dbReference type="ARBA" id="ARBA00011063"/>
    </source>
</evidence>
<dbReference type="InterPro" id="IPR036196">
    <property type="entry name" value="Ptyr_pPase_sf"/>
</dbReference>
<dbReference type="GO" id="GO:0004725">
    <property type="term" value="F:protein tyrosine phosphatase activity"/>
    <property type="evidence" value="ECO:0007669"/>
    <property type="project" value="UniProtKB-EC"/>
</dbReference>
<name>A0ABY8MJI0_9SPIO</name>
<accession>A0ABY8MJI0</accession>
<feature type="domain" description="Phosphotyrosine protein phosphatase I" evidence="6">
    <location>
        <begin position="7"/>
        <end position="159"/>
    </location>
</feature>
<dbReference type="Proteomes" id="UP001228690">
    <property type="component" value="Chromosome"/>
</dbReference>
<dbReference type="Gene3D" id="3.40.50.2300">
    <property type="match status" value="1"/>
</dbReference>
<protein>
    <recommendedName>
        <fullName evidence="2">protein-tyrosine-phosphatase</fullName>
        <ecNumber evidence="2">3.1.3.48</ecNumber>
    </recommendedName>
</protein>
<reference evidence="7 8" key="1">
    <citation type="submission" date="2023-04" db="EMBL/GenBank/DDBJ databases">
        <title>Spirochaete genome identified in red abalone sample constitutes a novel genus.</title>
        <authorList>
            <person name="Sharma S.P."/>
            <person name="Purcell C.M."/>
            <person name="Hyde J.R."/>
            <person name="Severin A.J."/>
        </authorList>
    </citation>
    <scope>NUCLEOTIDE SEQUENCE [LARGE SCALE GENOMIC DNA]</scope>
    <source>
        <strain evidence="7 8">SP-2023</strain>
    </source>
</reference>
<dbReference type="EMBL" id="CP123443">
    <property type="protein sequence ID" value="WGK70129.1"/>
    <property type="molecule type" value="Genomic_DNA"/>
</dbReference>
<keyword evidence="4" id="KW-0904">Protein phosphatase</keyword>
<dbReference type="PANTHER" id="PTHR11717:SF7">
    <property type="entry name" value="LOW MOLECULAR WEIGHT PHOSPHOTYROSINE PROTEIN PHOSPHATASE"/>
    <property type="match status" value="1"/>
</dbReference>
<dbReference type="CDD" id="cd16343">
    <property type="entry name" value="LMWPTP"/>
    <property type="match status" value="1"/>
</dbReference>
<dbReference type="PANTHER" id="PTHR11717">
    <property type="entry name" value="LOW MOLECULAR WEIGHT PROTEIN TYROSINE PHOSPHATASE"/>
    <property type="match status" value="1"/>
</dbReference>
<evidence type="ECO:0000313" key="8">
    <source>
        <dbReference type="Proteomes" id="UP001228690"/>
    </source>
</evidence>
<keyword evidence="8" id="KW-1185">Reference proteome</keyword>
<dbReference type="Pfam" id="PF01451">
    <property type="entry name" value="LMWPc"/>
    <property type="match status" value="1"/>
</dbReference>
<dbReference type="InterPro" id="IPR023485">
    <property type="entry name" value="Ptyr_pPase"/>
</dbReference>
<feature type="signal peptide" evidence="5">
    <location>
        <begin position="1"/>
        <end position="25"/>
    </location>
</feature>
<evidence type="ECO:0000256" key="2">
    <source>
        <dbReference type="ARBA" id="ARBA00013064"/>
    </source>
</evidence>
<proteinExistence type="inferred from homology"/>
<evidence type="ECO:0000256" key="5">
    <source>
        <dbReference type="SAM" id="SignalP"/>
    </source>
</evidence>
<evidence type="ECO:0000259" key="6">
    <source>
        <dbReference type="SMART" id="SM00226"/>
    </source>
</evidence>
<comment type="similarity">
    <text evidence="1">Belongs to the low molecular weight phosphotyrosine protein phosphatase family.</text>
</comment>
<dbReference type="SUPFAM" id="SSF52788">
    <property type="entry name" value="Phosphotyrosine protein phosphatases I"/>
    <property type="match status" value="1"/>
</dbReference>
<feature type="chain" id="PRO_5047038020" description="protein-tyrosine-phosphatase" evidence="5">
    <location>
        <begin position="26"/>
        <end position="163"/>
    </location>
</feature>
<evidence type="ECO:0000256" key="3">
    <source>
        <dbReference type="ARBA" id="ARBA00022801"/>
    </source>
</evidence>
<dbReference type="RefSeq" id="WP_326928336.1">
    <property type="nucleotide sequence ID" value="NZ_CP123443.1"/>
</dbReference>
<keyword evidence="3 7" id="KW-0378">Hydrolase</keyword>
<gene>
    <name evidence="7" type="ORF">P0082_04515</name>
</gene>
<dbReference type="SMART" id="SM00226">
    <property type="entry name" value="LMWPc"/>
    <property type="match status" value="1"/>
</dbReference>
<evidence type="ECO:0000313" key="7">
    <source>
        <dbReference type="EMBL" id="WGK70129.1"/>
    </source>
</evidence>
<dbReference type="PRINTS" id="PR00719">
    <property type="entry name" value="LMWPTPASE"/>
</dbReference>
<dbReference type="InterPro" id="IPR017867">
    <property type="entry name" value="Tyr_phospatase_low_mol_wt"/>
</dbReference>
<dbReference type="InterPro" id="IPR050438">
    <property type="entry name" value="LMW_PTPase"/>
</dbReference>
<keyword evidence="5" id="KW-0732">Signal</keyword>